<name>A0A7S4HK65_9EUKA</name>
<dbReference type="SUPFAM" id="SSF56059">
    <property type="entry name" value="Glutathione synthetase ATP-binding domain-like"/>
    <property type="match status" value="1"/>
</dbReference>
<keyword evidence="4" id="KW-1133">Transmembrane helix</keyword>
<sequence>MRNRTLLVVAVCVLTVIVFNCYLLWSSISHTQRRAISSTCEKSEAEFFRRITNTPSIFDSQMEFLKAALGLPNDHLFTYERIKFQGTGNIWLAVLRNVLNTNPHHFKGTKEEKRDDVIDFNLENSCHPQSVSRTNDKANIQNGFFFNERTGFSLNDQPEHDSYSAGRKVDTAVMCRLMDTGSDIMQCPTTYIVSPFQNEIAEFKREAANTGGQWIWKPDCGTHGANLMISSNISAIEEHALDRIELATGLGGSRGTGGVIQRVLPKPFLVEGKRFSIRMHAGVVNREPFWGFMSSHSFVALAAGSDNTNTVEDSSIITNVHFNTGIVNGFSQKSLMEYLSKQNLLSVWLNQTLPVMGRGLQEFLSKEHGLSAEPTRRFELYGCDILVDEDLHPWLLECNRCAGVKKFLKNRIALYEEFAYILLYSRYKDNKVPLLNYWQPFIQQSG</sequence>
<accession>A0A7S4HK65</accession>
<keyword evidence="3" id="KW-0067">ATP-binding</keyword>
<dbReference type="AlphaFoldDB" id="A0A7S4HK65"/>
<dbReference type="GO" id="GO:0015631">
    <property type="term" value="F:tubulin binding"/>
    <property type="evidence" value="ECO:0007669"/>
    <property type="project" value="TreeGrafter"/>
</dbReference>
<dbReference type="GO" id="GO:0070740">
    <property type="term" value="F:tubulin-glutamic acid ligase activity"/>
    <property type="evidence" value="ECO:0007669"/>
    <property type="project" value="TreeGrafter"/>
</dbReference>
<dbReference type="GO" id="GO:0036064">
    <property type="term" value="C:ciliary basal body"/>
    <property type="evidence" value="ECO:0007669"/>
    <property type="project" value="TreeGrafter"/>
</dbReference>
<reference evidence="5" key="1">
    <citation type="submission" date="2021-01" db="EMBL/GenBank/DDBJ databases">
        <authorList>
            <person name="Corre E."/>
            <person name="Pelletier E."/>
            <person name="Niang G."/>
            <person name="Scheremetjew M."/>
            <person name="Finn R."/>
            <person name="Kale V."/>
            <person name="Holt S."/>
            <person name="Cochrane G."/>
            <person name="Meng A."/>
            <person name="Brown T."/>
            <person name="Cohen L."/>
        </authorList>
    </citation>
    <scope>NUCLEOTIDE SEQUENCE</scope>
    <source>
        <strain evidence="5">DIVA3 518/3/11/1/6</strain>
    </source>
</reference>
<keyword evidence="1" id="KW-0436">Ligase</keyword>
<dbReference type="GO" id="GO:0000226">
    <property type="term" value="P:microtubule cytoskeleton organization"/>
    <property type="evidence" value="ECO:0007669"/>
    <property type="project" value="TreeGrafter"/>
</dbReference>
<protein>
    <submittedName>
        <fullName evidence="5">Uncharacterized protein</fullName>
    </submittedName>
</protein>
<dbReference type="EMBL" id="HBKP01001960">
    <property type="protein sequence ID" value="CAE2201581.1"/>
    <property type="molecule type" value="Transcribed_RNA"/>
</dbReference>
<keyword evidence="4" id="KW-0472">Membrane</keyword>
<dbReference type="InterPro" id="IPR004344">
    <property type="entry name" value="TTL/TTLL_fam"/>
</dbReference>
<evidence type="ECO:0000313" key="5">
    <source>
        <dbReference type="EMBL" id="CAE2201581.1"/>
    </source>
</evidence>
<dbReference type="PROSITE" id="PS51221">
    <property type="entry name" value="TTL"/>
    <property type="match status" value="1"/>
</dbReference>
<evidence type="ECO:0000256" key="3">
    <source>
        <dbReference type="ARBA" id="ARBA00022840"/>
    </source>
</evidence>
<keyword evidence="4" id="KW-0812">Transmembrane</keyword>
<feature type="transmembrane region" description="Helical" evidence="4">
    <location>
        <begin position="6"/>
        <end position="25"/>
    </location>
</feature>
<keyword evidence="2" id="KW-0547">Nucleotide-binding</keyword>
<dbReference type="GO" id="GO:0005524">
    <property type="term" value="F:ATP binding"/>
    <property type="evidence" value="ECO:0007669"/>
    <property type="project" value="UniProtKB-KW"/>
</dbReference>
<dbReference type="Gene3D" id="3.30.470.20">
    <property type="entry name" value="ATP-grasp fold, B domain"/>
    <property type="match status" value="1"/>
</dbReference>
<evidence type="ECO:0000256" key="2">
    <source>
        <dbReference type="ARBA" id="ARBA00022741"/>
    </source>
</evidence>
<gene>
    <name evidence="5" type="ORF">VSP0166_LOCUS1426</name>
</gene>
<dbReference type="PANTHER" id="PTHR12241">
    <property type="entry name" value="TUBULIN POLYGLUTAMYLASE"/>
    <property type="match status" value="1"/>
</dbReference>
<organism evidence="5">
    <name type="scientific">Vannella robusta</name>
    <dbReference type="NCBI Taxonomy" id="1487602"/>
    <lineage>
        <taxon>Eukaryota</taxon>
        <taxon>Amoebozoa</taxon>
        <taxon>Discosea</taxon>
        <taxon>Flabellinia</taxon>
        <taxon>Vannellidae</taxon>
        <taxon>Vannella</taxon>
    </lineage>
</organism>
<evidence type="ECO:0000256" key="4">
    <source>
        <dbReference type="SAM" id="Phobius"/>
    </source>
</evidence>
<proteinExistence type="predicted"/>
<evidence type="ECO:0000256" key="1">
    <source>
        <dbReference type="ARBA" id="ARBA00022598"/>
    </source>
</evidence>
<dbReference type="Pfam" id="PF03133">
    <property type="entry name" value="TTL"/>
    <property type="match status" value="1"/>
</dbReference>